<keyword evidence="7" id="KW-1185">Reference proteome</keyword>
<evidence type="ECO:0000256" key="4">
    <source>
        <dbReference type="ARBA" id="ARBA00022840"/>
    </source>
</evidence>
<dbReference type="GO" id="GO:0005524">
    <property type="term" value="F:ATP binding"/>
    <property type="evidence" value="ECO:0007669"/>
    <property type="project" value="UniProtKB-KW"/>
</dbReference>
<evidence type="ECO:0000259" key="5">
    <source>
        <dbReference type="SMART" id="SM00983"/>
    </source>
</evidence>
<keyword evidence="2" id="KW-0547">Nucleotide-binding</keyword>
<dbReference type="InterPro" id="IPR007371">
    <property type="entry name" value="TPK_catalytic"/>
</dbReference>
<dbReference type="PANTHER" id="PTHR13622:SF8">
    <property type="entry name" value="THIAMIN PYROPHOSPHOKINASE 1"/>
    <property type="match status" value="1"/>
</dbReference>
<dbReference type="InterPro" id="IPR036759">
    <property type="entry name" value="TPK_catalytic_sf"/>
</dbReference>
<dbReference type="NCBIfam" id="TIGR01378">
    <property type="entry name" value="thi_PPkinase"/>
    <property type="match status" value="1"/>
</dbReference>
<feature type="non-terminal residue" evidence="6">
    <location>
        <position position="288"/>
    </location>
</feature>
<dbReference type="Pfam" id="PF04263">
    <property type="entry name" value="TPK_catalytic"/>
    <property type="match status" value="1"/>
</dbReference>
<organism evidence="6 7">
    <name type="scientific">Heterotrigona itama</name>
    <dbReference type="NCBI Taxonomy" id="395501"/>
    <lineage>
        <taxon>Eukaryota</taxon>
        <taxon>Metazoa</taxon>
        <taxon>Ecdysozoa</taxon>
        <taxon>Arthropoda</taxon>
        <taxon>Hexapoda</taxon>
        <taxon>Insecta</taxon>
        <taxon>Pterygota</taxon>
        <taxon>Neoptera</taxon>
        <taxon>Endopterygota</taxon>
        <taxon>Hymenoptera</taxon>
        <taxon>Apocrita</taxon>
        <taxon>Aculeata</taxon>
        <taxon>Apoidea</taxon>
        <taxon>Anthophila</taxon>
        <taxon>Apidae</taxon>
        <taxon>Heterotrigona</taxon>
    </lineage>
</organism>
<keyword evidence="1" id="KW-0808">Transferase</keyword>
<evidence type="ECO:0000256" key="3">
    <source>
        <dbReference type="ARBA" id="ARBA00022777"/>
    </source>
</evidence>
<reference evidence="6" key="1">
    <citation type="submission" date="2020-07" db="EMBL/GenBank/DDBJ databases">
        <authorList>
            <person name="Nazaruddin N."/>
        </authorList>
    </citation>
    <scope>NUCLEOTIDE SEQUENCE</scope>
</reference>
<dbReference type="Gene3D" id="2.60.120.320">
    <property type="entry name" value="Thiamin pyrophosphokinase, thiamin-binding domain"/>
    <property type="match status" value="1"/>
</dbReference>
<dbReference type="Proteomes" id="UP000752696">
    <property type="component" value="Unassembled WGS sequence"/>
</dbReference>
<dbReference type="EMBL" id="CAJDYZ010008040">
    <property type="protein sequence ID" value="CAD1474920.1"/>
    <property type="molecule type" value="Genomic_DNA"/>
</dbReference>
<keyword evidence="3" id="KW-0418">Kinase</keyword>
<dbReference type="PANTHER" id="PTHR13622">
    <property type="entry name" value="THIAMIN PYROPHOSPHOKINASE"/>
    <property type="match status" value="1"/>
</dbReference>
<dbReference type="Pfam" id="PF04265">
    <property type="entry name" value="TPK_B1_binding"/>
    <property type="match status" value="1"/>
</dbReference>
<sequence>LKKHKSKLIMQCEPKLDTTVWDPLQIFNYHMHHKYAVVILNSPLYWKDDILLQIWKKAQVNVTVDGGTYKWLRYLEEQGIDLLNENHTEYVPNLITGDMDSCSPLILEKLRSMGAMIIKTPDQDHTDYTKALFELVKYVKKKNVKLNRIYVFADTSGRFDHIMGNINTLYKSDKIIEPQLQVIQLASNSLTWILRPGLHSIIIPKILVQNNSWCGLLPIGAPVNCIVTTGLKWNLNKATLQFGSLVSSSNTYDNCSEVTINTDSPVIWTMGIEPLQKNINNYISSNAY</sequence>
<comment type="caution">
    <text evidence="6">The sequence shown here is derived from an EMBL/GenBank/DDBJ whole genome shotgun (WGS) entry which is preliminary data.</text>
</comment>
<dbReference type="GO" id="GO:0004788">
    <property type="term" value="F:thiamine diphosphokinase activity"/>
    <property type="evidence" value="ECO:0007669"/>
    <property type="project" value="InterPro"/>
</dbReference>
<dbReference type="GO" id="GO:0016301">
    <property type="term" value="F:kinase activity"/>
    <property type="evidence" value="ECO:0007669"/>
    <property type="project" value="UniProtKB-KW"/>
</dbReference>
<feature type="domain" description="Thiamin pyrophosphokinase thiamin-binding" evidence="5">
    <location>
        <begin position="197"/>
        <end position="266"/>
    </location>
</feature>
<dbReference type="InterPro" id="IPR036371">
    <property type="entry name" value="TPK_B1-bd_sf"/>
</dbReference>
<dbReference type="CDD" id="cd07995">
    <property type="entry name" value="TPK"/>
    <property type="match status" value="1"/>
</dbReference>
<dbReference type="AlphaFoldDB" id="A0A6V7H866"/>
<dbReference type="SUPFAM" id="SSF63862">
    <property type="entry name" value="Thiamin pyrophosphokinase, substrate-binding domain"/>
    <property type="match status" value="1"/>
</dbReference>
<name>A0A6V7H866_9HYME</name>
<dbReference type="GO" id="GO:0030975">
    <property type="term" value="F:thiamine binding"/>
    <property type="evidence" value="ECO:0007669"/>
    <property type="project" value="InterPro"/>
</dbReference>
<dbReference type="FunFam" id="3.40.50.10240:FF:000006">
    <property type="entry name" value="Thiamin pyrophosphokinase 1"/>
    <property type="match status" value="1"/>
</dbReference>
<evidence type="ECO:0000313" key="7">
    <source>
        <dbReference type="Proteomes" id="UP000752696"/>
    </source>
</evidence>
<protein>
    <recommendedName>
        <fullName evidence="5">Thiamin pyrophosphokinase thiamin-binding domain-containing protein</fullName>
    </recommendedName>
</protein>
<gene>
    <name evidence="6" type="ORF">MHI_LOCUS504637</name>
</gene>
<keyword evidence="4" id="KW-0067">ATP-binding</keyword>
<dbReference type="InterPro" id="IPR007373">
    <property type="entry name" value="Thiamin_PyroPKinase_B1-bd"/>
</dbReference>
<dbReference type="SUPFAM" id="SSF63999">
    <property type="entry name" value="Thiamin pyrophosphokinase, catalytic domain"/>
    <property type="match status" value="1"/>
</dbReference>
<proteinExistence type="predicted"/>
<evidence type="ECO:0000256" key="1">
    <source>
        <dbReference type="ARBA" id="ARBA00022679"/>
    </source>
</evidence>
<dbReference type="InterPro" id="IPR006282">
    <property type="entry name" value="Thi_PPkinase"/>
</dbReference>
<dbReference type="SMART" id="SM00983">
    <property type="entry name" value="TPK_B1_binding"/>
    <property type="match status" value="1"/>
</dbReference>
<dbReference type="OrthoDB" id="25149at2759"/>
<dbReference type="GO" id="GO:0009229">
    <property type="term" value="P:thiamine diphosphate biosynthetic process"/>
    <property type="evidence" value="ECO:0007669"/>
    <property type="project" value="InterPro"/>
</dbReference>
<dbReference type="Gene3D" id="3.40.50.10240">
    <property type="entry name" value="Thiamin pyrophosphokinase, catalytic domain"/>
    <property type="match status" value="1"/>
</dbReference>
<accession>A0A6V7H866</accession>
<evidence type="ECO:0000256" key="2">
    <source>
        <dbReference type="ARBA" id="ARBA00022741"/>
    </source>
</evidence>
<dbReference type="GO" id="GO:0006772">
    <property type="term" value="P:thiamine metabolic process"/>
    <property type="evidence" value="ECO:0007669"/>
    <property type="project" value="InterPro"/>
</dbReference>
<dbReference type="FunFam" id="2.60.120.320:FF:000001">
    <property type="entry name" value="Thiamine pyrophosphokinase"/>
    <property type="match status" value="1"/>
</dbReference>
<evidence type="ECO:0000313" key="6">
    <source>
        <dbReference type="EMBL" id="CAD1474920.1"/>
    </source>
</evidence>